<dbReference type="InterPro" id="IPR027417">
    <property type="entry name" value="P-loop_NTPase"/>
</dbReference>
<dbReference type="Pfam" id="PF22942">
    <property type="entry name" value="DUF7025"/>
    <property type="match status" value="1"/>
</dbReference>
<dbReference type="SUPFAM" id="SSF52540">
    <property type="entry name" value="P-loop containing nucleoside triphosphate hydrolases"/>
    <property type="match status" value="1"/>
</dbReference>
<evidence type="ECO:0000313" key="3">
    <source>
        <dbReference type="EMBL" id="KAL0574391.1"/>
    </source>
</evidence>
<dbReference type="PANTHER" id="PTHR46411:SF2">
    <property type="entry name" value="AAA+ ATPASE DOMAIN-CONTAINING PROTEIN"/>
    <property type="match status" value="1"/>
</dbReference>
<dbReference type="InterPro" id="IPR003593">
    <property type="entry name" value="AAA+_ATPase"/>
</dbReference>
<dbReference type="EMBL" id="JBAHYK010000402">
    <property type="protein sequence ID" value="KAL0574391.1"/>
    <property type="molecule type" value="Genomic_DNA"/>
</dbReference>
<dbReference type="Gene3D" id="3.40.50.300">
    <property type="entry name" value="P-loop containing nucleotide triphosphate hydrolases"/>
    <property type="match status" value="1"/>
</dbReference>
<protein>
    <recommendedName>
        <fullName evidence="2">AAA+ ATPase domain-containing protein</fullName>
    </recommendedName>
</protein>
<dbReference type="Proteomes" id="UP001465976">
    <property type="component" value="Unassembled WGS sequence"/>
</dbReference>
<accession>A0ABR3FGF0</accession>
<dbReference type="SMART" id="SM00382">
    <property type="entry name" value="AAA"/>
    <property type="match status" value="1"/>
</dbReference>
<feature type="domain" description="AAA+ ATPase" evidence="2">
    <location>
        <begin position="422"/>
        <end position="549"/>
    </location>
</feature>
<gene>
    <name evidence="3" type="ORF">V5O48_007566</name>
</gene>
<reference evidence="3 4" key="1">
    <citation type="submission" date="2024-02" db="EMBL/GenBank/DDBJ databases">
        <title>A draft genome for the cacao thread blight pathogen Marasmius crinis-equi.</title>
        <authorList>
            <person name="Cohen S.P."/>
            <person name="Baruah I.K."/>
            <person name="Amoako-Attah I."/>
            <person name="Bukari Y."/>
            <person name="Meinhardt L.W."/>
            <person name="Bailey B.A."/>
        </authorList>
    </citation>
    <scope>NUCLEOTIDE SEQUENCE [LARGE SCALE GENOMIC DNA]</scope>
    <source>
        <strain evidence="3 4">GH-76</strain>
    </source>
</reference>
<keyword evidence="4" id="KW-1185">Reference proteome</keyword>
<dbReference type="InterPro" id="IPR003959">
    <property type="entry name" value="ATPase_AAA_core"/>
</dbReference>
<dbReference type="CDD" id="cd19481">
    <property type="entry name" value="RecA-like_protease"/>
    <property type="match status" value="1"/>
</dbReference>
<evidence type="ECO:0000313" key="4">
    <source>
        <dbReference type="Proteomes" id="UP001465976"/>
    </source>
</evidence>
<sequence>MQAEPSNPAVSVPESLPVDTEAGVPVNPSKRIQRFDYLRNLSYTLRPTKKPKKPRRSNKKPALCVKRQFDPKGQYKGTKVEIWSTALSDLLLEINDGVEGLDLTEEPPIAEPNLFFHSHKKLEERLQQEQTKPTRDDELINDIEVAIRFIQEDFGGTILNLEKLLNTHQQITFQLLWALFKPNTLVYHFHPLTEQHQILLAQSLEYEQTKKGSFAFIYCRIIHNDGDSLGYARQVLMIEKFSGARKVLELSAYPLEHHPDKAALHKRVVERGKKFVQMAKDQHCFHEISGPGMCEAGENDGEDEGMKYQKFTTHGRVMIDATSFRQFEPNCSYNDGVYHTLDSSDLTDDDFLICTPVVLGFCFGVKKWGGFAIDRLEDIEWSNEAFESLVLGEQQKTLIRALVEQHTKRSENFDDIVKGKGRGLVGLLCGNPGCGKTLTAEALAEFTKRPLYVLSAGELGVSPYEVEGRLDQVLELARIWNAVILLDEAEVFLQQRTATDVVRNALVSIFLRRLEYYHGILFLTTNLLEQCDAAFESRIHFTIKYPDLDVEARKKIWKTFLDRATKESERVDDPEIDKLARCPLNGRQIKNAVSSAQCIALSKNSPLSFEHVITVLTVTQGWGRILNPTTAVPVVDDLVDLLK</sequence>
<feature type="region of interest" description="Disordered" evidence="1">
    <location>
        <begin position="1"/>
        <end position="29"/>
    </location>
</feature>
<evidence type="ECO:0000259" key="2">
    <source>
        <dbReference type="SMART" id="SM00382"/>
    </source>
</evidence>
<dbReference type="InterPro" id="IPR054289">
    <property type="entry name" value="DUF7025"/>
</dbReference>
<organism evidence="3 4">
    <name type="scientific">Marasmius crinis-equi</name>
    <dbReference type="NCBI Taxonomy" id="585013"/>
    <lineage>
        <taxon>Eukaryota</taxon>
        <taxon>Fungi</taxon>
        <taxon>Dikarya</taxon>
        <taxon>Basidiomycota</taxon>
        <taxon>Agaricomycotina</taxon>
        <taxon>Agaricomycetes</taxon>
        <taxon>Agaricomycetidae</taxon>
        <taxon>Agaricales</taxon>
        <taxon>Marasmiineae</taxon>
        <taxon>Marasmiaceae</taxon>
        <taxon>Marasmius</taxon>
    </lineage>
</organism>
<dbReference type="PANTHER" id="PTHR46411">
    <property type="entry name" value="FAMILY ATPASE, PUTATIVE-RELATED"/>
    <property type="match status" value="1"/>
</dbReference>
<name>A0ABR3FGF0_9AGAR</name>
<comment type="caution">
    <text evidence="3">The sequence shown here is derived from an EMBL/GenBank/DDBJ whole genome shotgun (WGS) entry which is preliminary data.</text>
</comment>
<proteinExistence type="predicted"/>
<evidence type="ECO:0000256" key="1">
    <source>
        <dbReference type="SAM" id="MobiDB-lite"/>
    </source>
</evidence>
<dbReference type="Pfam" id="PF00004">
    <property type="entry name" value="AAA"/>
    <property type="match status" value="1"/>
</dbReference>